<dbReference type="Proteomes" id="UP001336020">
    <property type="component" value="Unassembled WGS sequence"/>
</dbReference>
<feature type="region of interest" description="Disordered" evidence="1">
    <location>
        <begin position="27"/>
        <end position="116"/>
    </location>
</feature>
<dbReference type="EMBL" id="JAUTXY010000033">
    <property type="protein sequence ID" value="MEE2062280.1"/>
    <property type="molecule type" value="Genomic_DNA"/>
</dbReference>
<evidence type="ECO:0008006" key="5">
    <source>
        <dbReference type="Google" id="ProtNLM"/>
    </source>
</evidence>
<keyword evidence="2" id="KW-1133">Transmembrane helix</keyword>
<evidence type="ECO:0000313" key="4">
    <source>
        <dbReference type="Proteomes" id="UP001336020"/>
    </source>
</evidence>
<feature type="transmembrane region" description="Helical" evidence="2">
    <location>
        <begin position="6"/>
        <end position="24"/>
    </location>
</feature>
<name>A0ABU7LL72_9NOCA</name>
<sequence length="116" mass="12037">MRTATYLMGAALVAAVAMIGAVVVQRSTADTSAPAGQEGPTVTSPRDPAPKSEPEPELEDDYDYDLSLEDPVIEDGEPATWEEFARDAAAGQHPDDVPVSGGGAITVTEGEGEPPR</sequence>
<gene>
    <name evidence="3" type="ORF">Q7514_32625</name>
</gene>
<proteinExistence type="predicted"/>
<feature type="compositionally biased region" description="Acidic residues" evidence="1">
    <location>
        <begin position="55"/>
        <end position="77"/>
    </location>
</feature>
<evidence type="ECO:0000256" key="1">
    <source>
        <dbReference type="SAM" id="MobiDB-lite"/>
    </source>
</evidence>
<organism evidence="3 4">
    <name type="scientific">Rhodococcus artemisiae</name>
    <dbReference type="NCBI Taxonomy" id="714159"/>
    <lineage>
        <taxon>Bacteria</taxon>
        <taxon>Bacillati</taxon>
        <taxon>Actinomycetota</taxon>
        <taxon>Actinomycetes</taxon>
        <taxon>Mycobacteriales</taxon>
        <taxon>Nocardiaceae</taxon>
        <taxon>Rhodococcus</taxon>
    </lineage>
</organism>
<accession>A0ABU7LL72</accession>
<evidence type="ECO:0000256" key="2">
    <source>
        <dbReference type="SAM" id="Phobius"/>
    </source>
</evidence>
<protein>
    <recommendedName>
        <fullName evidence="5">Secreted protein</fullName>
    </recommendedName>
</protein>
<evidence type="ECO:0000313" key="3">
    <source>
        <dbReference type="EMBL" id="MEE2062280.1"/>
    </source>
</evidence>
<comment type="caution">
    <text evidence="3">The sequence shown here is derived from an EMBL/GenBank/DDBJ whole genome shotgun (WGS) entry which is preliminary data.</text>
</comment>
<keyword evidence="4" id="KW-1185">Reference proteome</keyword>
<reference evidence="3 4" key="1">
    <citation type="submission" date="2023-07" db="EMBL/GenBank/DDBJ databases">
        <authorList>
            <person name="Girao M."/>
            <person name="Carvalho M.F."/>
        </authorList>
    </citation>
    <scope>NUCLEOTIDE SEQUENCE [LARGE SCALE GENOMIC DNA]</scope>
    <source>
        <strain evidence="3 4">YIM65754</strain>
    </source>
</reference>
<dbReference type="RefSeq" id="WP_330137318.1">
    <property type="nucleotide sequence ID" value="NZ_JAUTXY010000033.1"/>
</dbReference>
<keyword evidence="2" id="KW-0472">Membrane</keyword>
<keyword evidence="2" id="KW-0812">Transmembrane</keyword>